<sequence length="151" mass="15918">MTDTPASNSSAATGGEFDMIAALDWKDGIATLPGSNIRFRMTEFGTLEIVTDSEPKDKEEEASCPKTQPLPSNGSLESSNKSETATLRTHDTAPSGLQTRTGSSNTTSTSKEDRSNVELISCKSCGHSGSQESFLQGKYCSAACVQPSSGR</sequence>
<evidence type="ECO:0000313" key="3">
    <source>
        <dbReference type="Proteomes" id="UP000319801"/>
    </source>
</evidence>
<gene>
    <name evidence="2" type="ORF">Baya_1797</name>
</gene>
<protein>
    <submittedName>
        <fullName evidence="2">Lethal(3)malignant brain tumor-like protein 3</fullName>
    </submittedName>
</protein>
<feature type="compositionally biased region" description="Basic and acidic residues" evidence="1">
    <location>
        <begin position="53"/>
        <end position="63"/>
    </location>
</feature>
<dbReference type="AlphaFoldDB" id="A0A556TM54"/>
<accession>A0A556TM54</accession>
<comment type="caution">
    <text evidence="2">The sequence shown here is derived from an EMBL/GenBank/DDBJ whole genome shotgun (WGS) entry which is preliminary data.</text>
</comment>
<organism evidence="2 3">
    <name type="scientific">Bagarius yarrelli</name>
    <name type="common">Goonch</name>
    <name type="synonym">Bagrus yarrelli</name>
    <dbReference type="NCBI Taxonomy" id="175774"/>
    <lineage>
        <taxon>Eukaryota</taxon>
        <taxon>Metazoa</taxon>
        <taxon>Chordata</taxon>
        <taxon>Craniata</taxon>
        <taxon>Vertebrata</taxon>
        <taxon>Euteleostomi</taxon>
        <taxon>Actinopterygii</taxon>
        <taxon>Neopterygii</taxon>
        <taxon>Teleostei</taxon>
        <taxon>Ostariophysi</taxon>
        <taxon>Siluriformes</taxon>
        <taxon>Sisoridae</taxon>
        <taxon>Sisorinae</taxon>
        <taxon>Bagarius</taxon>
    </lineage>
</organism>
<feature type="compositionally biased region" description="Polar residues" evidence="1">
    <location>
        <begin position="65"/>
        <end position="87"/>
    </location>
</feature>
<proteinExistence type="predicted"/>
<feature type="compositionally biased region" description="Low complexity" evidence="1">
    <location>
        <begin position="99"/>
        <end position="109"/>
    </location>
</feature>
<reference evidence="2 3" key="1">
    <citation type="journal article" date="2019" name="Genome Biol. Evol.">
        <title>Whole-Genome Sequencing of the Giant Devil Catfish, Bagarius yarrelli.</title>
        <authorList>
            <person name="Jiang W."/>
            <person name="Lv Y."/>
            <person name="Cheng L."/>
            <person name="Yang K."/>
            <person name="Chao B."/>
            <person name="Wang X."/>
            <person name="Li Y."/>
            <person name="Pan X."/>
            <person name="You X."/>
            <person name="Zhang Y."/>
            <person name="Yang J."/>
            <person name="Li J."/>
            <person name="Zhang X."/>
            <person name="Liu S."/>
            <person name="Sun C."/>
            <person name="Yang J."/>
            <person name="Shi Q."/>
        </authorList>
    </citation>
    <scope>NUCLEOTIDE SEQUENCE [LARGE SCALE GENOMIC DNA]</scope>
    <source>
        <strain evidence="2">JWS20170419001</strain>
        <tissue evidence="2">Muscle</tissue>
    </source>
</reference>
<evidence type="ECO:0000256" key="1">
    <source>
        <dbReference type="SAM" id="MobiDB-lite"/>
    </source>
</evidence>
<dbReference type="Proteomes" id="UP000319801">
    <property type="component" value="Unassembled WGS sequence"/>
</dbReference>
<keyword evidence="3" id="KW-1185">Reference proteome</keyword>
<evidence type="ECO:0000313" key="2">
    <source>
        <dbReference type="EMBL" id="TSK20249.1"/>
    </source>
</evidence>
<feature type="region of interest" description="Disordered" evidence="1">
    <location>
        <begin position="47"/>
        <end position="115"/>
    </location>
</feature>
<dbReference type="EMBL" id="VCAZ01000005">
    <property type="protein sequence ID" value="TSK20249.1"/>
    <property type="molecule type" value="Genomic_DNA"/>
</dbReference>
<dbReference type="OrthoDB" id="9387838at2759"/>
<name>A0A556TM54_BAGYA</name>